<dbReference type="RefSeq" id="WP_284132973.1">
    <property type="nucleotide sequence ID" value="NZ_JASKYM010000005.1"/>
</dbReference>
<protein>
    <submittedName>
        <fullName evidence="2">ABC transporter substrate-binding protein</fullName>
    </submittedName>
</protein>
<name>A0ABT7EAU1_9FIRM</name>
<dbReference type="Gene3D" id="3.40.190.10">
    <property type="entry name" value="Periplasmic binding protein-like II"/>
    <property type="match status" value="2"/>
</dbReference>
<dbReference type="PANTHER" id="PTHR42779">
    <property type="entry name" value="PROTEIN YNJB"/>
    <property type="match status" value="1"/>
</dbReference>
<dbReference type="InterPro" id="IPR006059">
    <property type="entry name" value="SBP"/>
</dbReference>
<keyword evidence="1" id="KW-0732">Signal</keyword>
<dbReference type="Pfam" id="PF13416">
    <property type="entry name" value="SBP_bac_8"/>
    <property type="match status" value="1"/>
</dbReference>
<dbReference type="InterPro" id="IPR027020">
    <property type="entry name" value="YnjB"/>
</dbReference>
<keyword evidence="3" id="KW-1185">Reference proteome</keyword>
<dbReference type="EMBL" id="JASKYM010000005">
    <property type="protein sequence ID" value="MDK2564035.1"/>
    <property type="molecule type" value="Genomic_DNA"/>
</dbReference>
<feature type="signal peptide" evidence="1">
    <location>
        <begin position="1"/>
        <end position="23"/>
    </location>
</feature>
<dbReference type="NCBIfam" id="NF008633">
    <property type="entry name" value="PRK11622.1"/>
    <property type="match status" value="1"/>
</dbReference>
<reference evidence="2 3" key="1">
    <citation type="submission" date="2023-05" db="EMBL/GenBank/DDBJ databases">
        <title>Rombocin, a short stable natural nisin variant, displays selective antimicrobial activity against Listeria monocytogenes and employs dual mode of action to kill target bacterial strains.</title>
        <authorList>
            <person name="Wambui J."/>
            <person name="Stephan R."/>
            <person name="Kuipers O.P."/>
        </authorList>
    </citation>
    <scope>NUCLEOTIDE SEQUENCE [LARGE SCALE GENOMIC DNA]</scope>
    <source>
        <strain evidence="2 3">RC002</strain>
    </source>
</reference>
<feature type="chain" id="PRO_5045289824" evidence="1">
    <location>
        <begin position="24"/>
        <end position="402"/>
    </location>
</feature>
<evidence type="ECO:0000256" key="1">
    <source>
        <dbReference type="SAM" id="SignalP"/>
    </source>
</evidence>
<gene>
    <name evidence="2" type="ORF">QOZ84_10780</name>
</gene>
<sequence length="402" mass="45528">MKKIIVLLLTMFLIFNVVGCSKANVPQASNEEILKSSYEEILKKAKGTTVNFYGYGGDEVMNKWFDTYVVNEMKKYDIKVKRVGMNIDEIMNKLLSEKQVKNSKGTVDVIWLNGENFKVAKDNELLFGPFSEKTPNYMKYVDQKAPEITNDFGTSVDNMEAPWGKAQFTIAYNSDTIKSTLNSSDEIMTMVKNNPGKFTYPAPPDFTGSAFVRNIIYDVVGYENIKNIEPDEEKVKEAIKPAIDYLKQLKPYLWQEGKNYPSTSSQLENMYADKEVCAMMTYAPNTLKDKIEKNIIPKSTKIVKFDKGNISNTHFLAIPNNATNKEGAMVVIDFLMSVDAQASKTDSKNWGDSTVLSMDKIPQEKKSEFMETVNIENTLPELPASIIPIIEKIWTQEVLEAK</sequence>
<comment type="caution">
    <text evidence="2">The sequence shown here is derived from an EMBL/GenBank/DDBJ whole genome shotgun (WGS) entry which is preliminary data.</text>
</comment>
<evidence type="ECO:0000313" key="3">
    <source>
        <dbReference type="Proteomes" id="UP001301012"/>
    </source>
</evidence>
<proteinExistence type="predicted"/>
<evidence type="ECO:0000313" key="2">
    <source>
        <dbReference type="EMBL" id="MDK2564035.1"/>
    </source>
</evidence>
<dbReference type="SUPFAM" id="SSF53850">
    <property type="entry name" value="Periplasmic binding protein-like II"/>
    <property type="match status" value="1"/>
</dbReference>
<accession>A0ABT7EAU1</accession>
<dbReference type="PANTHER" id="PTHR42779:SF1">
    <property type="entry name" value="PROTEIN YNJB"/>
    <property type="match status" value="1"/>
</dbReference>
<dbReference type="PIRSF" id="PIRSF029172">
    <property type="entry name" value="UCP029172_ABC_sbc_YnjB"/>
    <property type="match status" value="1"/>
</dbReference>
<dbReference type="Proteomes" id="UP001301012">
    <property type="component" value="Unassembled WGS sequence"/>
</dbReference>
<organism evidence="2 3">
    <name type="scientific">Romboutsia sedimentorum</name>
    <dbReference type="NCBI Taxonomy" id="1368474"/>
    <lineage>
        <taxon>Bacteria</taxon>
        <taxon>Bacillati</taxon>
        <taxon>Bacillota</taxon>
        <taxon>Clostridia</taxon>
        <taxon>Peptostreptococcales</taxon>
        <taxon>Peptostreptococcaceae</taxon>
        <taxon>Romboutsia</taxon>
    </lineage>
</organism>